<keyword evidence="4" id="KW-0532">Neurotransmitter transport</keyword>
<feature type="region of interest" description="Disordered" evidence="7">
    <location>
        <begin position="207"/>
        <end position="226"/>
    </location>
</feature>
<evidence type="ECO:0000313" key="8">
    <source>
        <dbReference type="EMBL" id="VVC37409.1"/>
    </source>
</evidence>
<accession>A0A5E4N0F1</accession>
<evidence type="ECO:0000313" key="9">
    <source>
        <dbReference type="Proteomes" id="UP000325440"/>
    </source>
</evidence>
<dbReference type="GO" id="GO:0046928">
    <property type="term" value="P:regulation of neurotransmitter secretion"/>
    <property type="evidence" value="ECO:0007669"/>
    <property type="project" value="TreeGrafter"/>
</dbReference>
<dbReference type="PANTHER" id="PTHR16705">
    <property type="entry name" value="COMPLEXIN"/>
    <property type="match status" value="1"/>
</dbReference>
<comment type="similarity">
    <text evidence="1">Belongs to the complexin/synaphin family.</text>
</comment>
<dbReference type="GO" id="GO:0031201">
    <property type="term" value="C:SNARE complex"/>
    <property type="evidence" value="ECO:0007669"/>
    <property type="project" value="TreeGrafter"/>
</dbReference>
<proteinExistence type="inferred from homology"/>
<name>A0A5E4N0F1_9HEMI</name>
<evidence type="ECO:0000256" key="6">
    <source>
        <dbReference type="ARBA" id="ARBA00037297"/>
    </source>
</evidence>
<gene>
    <name evidence="8" type="ORF">CINCED_3A025501</name>
</gene>
<feature type="region of interest" description="Disordered" evidence="7">
    <location>
        <begin position="263"/>
        <end position="304"/>
    </location>
</feature>
<feature type="region of interest" description="Disordered" evidence="7">
    <location>
        <begin position="159"/>
        <end position="184"/>
    </location>
</feature>
<evidence type="ECO:0000256" key="3">
    <source>
        <dbReference type="ARBA" id="ARBA00022483"/>
    </source>
</evidence>
<keyword evidence="3" id="KW-0268">Exocytosis</keyword>
<dbReference type="CDD" id="cd22808">
    <property type="entry name" value="Complexin_NTD_CPLX_I_II"/>
    <property type="match status" value="1"/>
</dbReference>
<dbReference type="EMBL" id="CABPRJ010001446">
    <property type="protein sequence ID" value="VVC37409.1"/>
    <property type="molecule type" value="Genomic_DNA"/>
</dbReference>
<dbReference type="Gene3D" id="1.20.5.580">
    <property type="entry name" value="Single Helix bin"/>
    <property type="match status" value="1"/>
</dbReference>
<dbReference type="GO" id="GO:0016079">
    <property type="term" value="P:synaptic vesicle exocytosis"/>
    <property type="evidence" value="ECO:0007669"/>
    <property type="project" value="TreeGrafter"/>
</dbReference>
<dbReference type="FunFam" id="1.20.5.580:FF:000002">
    <property type="entry name" value="Complexin, isoform AB"/>
    <property type="match status" value="1"/>
</dbReference>
<evidence type="ECO:0000256" key="2">
    <source>
        <dbReference type="ARBA" id="ARBA00022448"/>
    </source>
</evidence>
<organism evidence="8 9">
    <name type="scientific">Cinara cedri</name>
    <dbReference type="NCBI Taxonomy" id="506608"/>
    <lineage>
        <taxon>Eukaryota</taxon>
        <taxon>Metazoa</taxon>
        <taxon>Ecdysozoa</taxon>
        <taxon>Arthropoda</taxon>
        <taxon>Hexapoda</taxon>
        <taxon>Insecta</taxon>
        <taxon>Pterygota</taxon>
        <taxon>Neoptera</taxon>
        <taxon>Paraneoptera</taxon>
        <taxon>Hemiptera</taxon>
        <taxon>Sternorrhyncha</taxon>
        <taxon>Aphidomorpha</taxon>
        <taxon>Aphidoidea</taxon>
        <taxon>Aphididae</taxon>
        <taxon>Lachninae</taxon>
        <taxon>Cinara</taxon>
    </lineage>
</organism>
<evidence type="ECO:0000256" key="7">
    <source>
        <dbReference type="SAM" id="MobiDB-lite"/>
    </source>
</evidence>
<dbReference type="Proteomes" id="UP000325440">
    <property type="component" value="Unassembled WGS sequence"/>
</dbReference>
<evidence type="ECO:0000256" key="5">
    <source>
        <dbReference type="ARBA" id="ARBA00023054"/>
    </source>
</evidence>
<feature type="compositionally biased region" description="Low complexity" evidence="7">
    <location>
        <begin position="167"/>
        <end position="176"/>
    </location>
</feature>
<dbReference type="AlphaFoldDB" id="A0A5E4N0F1"/>
<protein>
    <submittedName>
        <fullName evidence="8">Synaphin</fullName>
    </submittedName>
</protein>
<dbReference type="SUPFAM" id="SSF58038">
    <property type="entry name" value="SNARE fusion complex"/>
    <property type="match status" value="1"/>
</dbReference>
<dbReference type="GO" id="GO:0043195">
    <property type="term" value="C:terminal bouton"/>
    <property type="evidence" value="ECO:0007669"/>
    <property type="project" value="TreeGrafter"/>
</dbReference>
<dbReference type="Pfam" id="PF05835">
    <property type="entry name" value="Synaphin"/>
    <property type="match status" value="1"/>
</dbReference>
<reference evidence="8 9" key="1">
    <citation type="submission" date="2019-08" db="EMBL/GenBank/DDBJ databases">
        <authorList>
            <person name="Alioto T."/>
            <person name="Alioto T."/>
            <person name="Gomez Garrido J."/>
        </authorList>
    </citation>
    <scope>NUCLEOTIDE SEQUENCE [LARGE SCALE GENOMIC DNA]</scope>
</reference>
<keyword evidence="2" id="KW-0813">Transport</keyword>
<keyword evidence="5" id="KW-0175">Coiled coil</keyword>
<keyword evidence="9" id="KW-1185">Reference proteome</keyword>
<dbReference type="GO" id="GO:0019905">
    <property type="term" value="F:syntaxin binding"/>
    <property type="evidence" value="ECO:0007669"/>
    <property type="project" value="InterPro"/>
</dbReference>
<dbReference type="PANTHER" id="PTHR16705:SF4">
    <property type="entry name" value="COMPLEXIN"/>
    <property type="match status" value="1"/>
</dbReference>
<comment type="function">
    <text evidence="6">Positively regulates a late step in synaptic vesicle exocytosis.</text>
</comment>
<evidence type="ECO:0000256" key="1">
    <source>
        <dbReference type="ARBA" id="ARBA00005396"/>
    </source>
</evidence>
<sequence>MAFEMLVTSHLGTAVGRSRVYRNKRSEAAVGLGRSVGRNNSEPSAGRYFGGNTDLAIATGFCFACKTTARVRARSVVTAALTLSLARSLAAAAAAAKNAVYSVVGGRSVKKTGGVFGRGATDGGTADRPPLQAGRAVEAGRARVCPVAVSPLILSVPPQQPQHAFPTTATTTTTTANETSERRQMTEIDKRIFAWSSSSFKVWKGAVGDGGESAEDKEKNAEAERERLEAIREAEERRKEKHRKMEEEREKMRQEIRDKYNIKKKEELPEPVPEEPANPLMRKKKTPEELAKEAEMEEEDEFTKKNRIQTMCLKLGEWSFWSANNICVQENRFLGKKKWNV</sequence>
<feature type="compositionally biased region" description="Basic and acidic residues" evidence="7">
    <location>
        <begin position="214"/>
        <end position="226"/>
    </location>
</feature>
<evidence type="ECO:0000256" key="4">
    <source>
        <dbReference type="ARBA" id="ARBA00022775"/>
    </source>
</evidence>
<dbReference type="InterPro" id="IPR008849">
    <property type="entry name" value="Synaphin"/>
</dbReference>